<dbReference type="PANTHER" id="PTHR36166:SF1">
    <property type="entry name" value="SRPBCC DOMAIN-CONTAINING PROTEIN"/>
    <property type="match status" value="1"/>
</dbReference>
<comment type="caution">
    <text evidence="1">The sequence shown here is derived from an EMBL/GenBank/DDBJ whole genome shotgun (WGS) entry which is preliminary data.</text>
</comment>
<dbReference type="AlphaFoldDB" id="A0A9P8W489"/>
<sequence length="154" mass="17217">MGQSQSISAEIEIQASPATVRSVFLDFSRYNQWSQWAVEPTDSGKSPSELKAGDRVKADLKSMKFQPVVVENTADKFQWEGKLPLIFVGNHEFHFAPSTKHPGGTTFIQLEIFTGLLAFIMGPGWSMRESSLANWHRFNADLKKEVEKSSHASS</sequence>
<dbReference type="Gene3D" id="3.30.530.20">
    <property type="match status" value="1"/>
</dbReference>
<protein>
    <recommendedName>
        <fullName evidence="3">SRPBCC domain-containing protein</fullName>
    </recommendedName>
</protein>
<dbReference type="SUPFAM" id="SSF55961">
    <property type="entry name" value="Bet v1-like"/>
    <property type="match status" value="1"/>
</dbReference>
<accession>A0A9P8W489</accession>
<keyword evidence="2" id="KW-1185">Reference proteome</keyword>
<dbReference type="OrthoDB" id="509124at2759"/>
<evidence type="ECO:0000313" key="1">
    <source>
        <dbReference type="EMBL" id="KAH6887625.1"/>
    </source>
</evidence>
<reference evidence="1 2" key="1">
    <citation type="journal article" date="2021" name="Nat. Commun.">
        <title>Genetic determinants of endophytism in the Arabidopsis root mycobiome.</title>
        <authorList>
            <person name="Mesny F."/>
            <person name="Miyauchi S."/>
            <person name="Thiergart T."/>
            <person name="Pickel B."/>
            <person name="Atanasova L."/>
            <person name="Karlsson M."/>
            <person name="Huettel B."/>
            <person name="Barry K.W."/>
            <person name="Haridas S."/>
            <person name="Chen C."/>
            <person name="Bauer D."/>
            <person name="Andreopoulos W."/>
            <person name="Pangilinan J."/>
            <person name="LaButti K."/>
            <person name="Riley R."/>
            <person name="Lipzen A."/>
            <person name="Clum A."/>
            <person name="Drula E."/>
            <person name="Henrissat B."/>
            <person name="Kohler A."/>
            <person name="Grigoriev I.V."/>
            <person name="Martin F.M."/>
            <person name="Hacquard S."/>
        </authorList>
    </citation>
    <scope>NUCLEOTIDE SEQUENCE [LARGE SCALE GENOMIC DNA]</scope>
    <source>
        <strain evidence="1 2">MPI-CAGE-CH-0241</strain>
    </source>
</reference>
<gene>
    <name evidence="1" type="ORF">B0T10DRAFT_490109</name>
</gene>
<evidence type="ECO:0000313" key="2">
    <source>
        <dbReference type="Proteomes" id="UP000777438"/>
    </source>
</evidence>
<dbReference type="Proteomes" id="UP000777438">
    <property type="component" value="Unassembled WGS sequence"/>
</dbReference>
<dbReference type="InterPro" id="IPR023393">
    <property type="entry name" value="START-like_dom_sf"/>
</dbReference>
<dbReference type="EMBL" id="JAGPYM010000014">
    <property type="protein sequence ID" value="KAH6887625.1"/>
    <property type="molecule type" value="Genomic_DNA"/>
</dbReference>
<dbReference type="CDD" id="cd07822">
    <property type="entry name" value="SRPBCC_4"/>
    <property type="match status" value="1"/>
</dbReference>
<proteinExistence type="predicted"/>
<dbReference type="PANTHER" id="PTHR36166">
    <property type="entry name" value="CHROMOSOME 9, WHOLE GENOME SHOTGUN SEQUENCE"/>
    <property type="match status" value="1"/>
</dbReference>
<organism evidence="1 2">
    <name type="scientific">Thelonectria olida</name>
    <dbReference type="NCBI Taxonomy" id="1576542"/>
    <lineage>
        <taxon>Eukaryota</taxon>
        <taxon>Fungi</taxon>
        <taxon>Dikarya</taxon>
        <taxon>Ascomycota</taxon>
        <taxon>Pezizomycotina</taxon>
        <taxon>Sordariomycetes</taxon>
        <taxon>Hypocreomycetidae</taxon>
        <taxon>Hypocreales</taxon>
        <taxon>Nectriaceae</taxon>
        <taxon>Thelonectria</taxon>
    </lineage>
</organism>
<evidence type="ECO:0008006" key="3">
    <source>
        <dbReference type="Google" id="ProtNLM"/>
    </source>
</evidence>
<dbReference type="InterPro" id="IPR019587">
    <property type="entry name" value="Polyketide_cyclase/dehydratase"/>
</dbReference>
<name>A0A9P8W489_9HYPO</name>
<dbReference type="Pfam" id="PF10604">
    <property type="entry name" value="Polyketide_cyc2"/>
    <property type="match status" value="1"/>
</dbReference>